<gene>
    <name evidence="2" type="ORF">PXEA_LOCUS20856</name>
</gene>
<proteinExistence type="predicted"/>
<dbReference type="Proteomes" id="UP000784294">
    <property type="component" value="Unassembled WGS sequence"/>
</dbReference>
<comment type="caution">
    <text evidence="2">The sequence shown here is derived from an EMBL/GenBank/DDBJ whole genome shotgun (WGS) entry which is preliminary data.</text>
</comment>
<dbReference type="AlphaFoldDB" id="A0A3S5ASP4"/>
<feature type="region of interest" description="Disordered" evidence="1">
    <location>
        <begin position="1"/>
        <end position="24"/>
    </location>
</feature>
<protein>
    <submittedName>
        <fullName evidence="2">Uncharacterized protein</fullName>
    </submittedName>
</protein>
<dbReference type="EMBL" id="CAAALY010087122">
    <property type="protein sequence ID" value="VEL27416.1"/>
    <property type="molecule type" value="Genomic_DNA"/>
</dbReference>
<accession>A0A3S5ASP4</accession>
<keyword evidence="3" id="KW-1185">Reference proteome</keyword>
<reference evidence="2" key="1">
    <citation type="submission" date="2018-11" db="EMBL/GenBank/DDBJ databases">
        <authorList>
            <consortium name="Pathogen Informatics"/>
        </authorList>
    </citation>
    <scope>NUCLEOTIDE SEQUENCE</scope>
</reference>
<sequence length="260" mass="27658">MACGSLPPTRSCKSPSTSTFTASTSHSLRPLTGLIAAAPAITSESYFDWSLDQISSKPSLLPYSNAQSAGQTDVAYHSTTASARSLVPCEGHSDPQHTLEPGAKDKVLVALPFSSQVHATISATGVNLRNSTLEVPKQQHGRNTDQHMAEISASRSFSPEAIIAHPKALSSSTCVSSSFSFSPSLLSSSPCHTHSSSYSSSVSSLDSSIFMGLGDDRLAYETSYSFLVNGPEKFHPDDPCRWIQLWCVESGSRLPSLDSL</sequence>
<evidence type="ECO:0000256" key="1">
    <source>
        <dbReference type="SAM" id="MobiDB-lite"/>
    </source>
</evidence>
<name>A0A3S5ASP4_9PLAT</name>
<organism evidence="2 3">
    <name type="scientific">Protopolystoma xenopodis</name>
    <dbReference type="NCBI Taxonomy" id="117903"/>
    <lineage>
        <taxon>Eukaryota</taxon>
        <taxon>Metazoa</taxon>
        <taxon>Spiralia</taxon>
        <taxon>Lophotrochozoa</taxon>
        <taxon>Platyhelminthes</taxon>
        <taxon>Monogenea</taxon>
        <taxon>Polyopisthocotylea</taxon>
        <taxon>Polystomatidea</taxon>
        <taxon>Polystomatidae</taxon>
        <taxon>Protopolystoma</taxon>
    </lineage>
</organism>
<feature type="compositionally biased region" description="Low complexity" evidence="1">
    <location>
        <begin position="14"/>
        <end position="24"/>
    </location>
</feature>
<evidence type="ECO:0000313" key="3">
    <source>
        <dbReference type="Proteomes" id="UP000784294"/>
    </source>
</evidence>
<evidence type="ECO:0000313" key="2">
    <source>
        <dbReference type="EMBL" id="VEL27416.1"/>
    </source>
</evidence>